<accession>A0A7W7VYI7</accession>
<dbReference type="SUPFAM" id="SSF51905">
    <property type="entry name" value="FAD/NAD(P)-binding domain"/>
    <property type="match status" value="1"/>
</dbReference>
<dbReference type="InterPro" id="IPR006076">
    <property type="entry name" value="FAD-dep_OxRdtase"/>
</dbReference>
<sequence length="393" mass="40816">MTRLTGPRVAVIGAGLLGASTAFHLARRGARVEIVERSAPASGTSGASFARISALHKLPRAYFELNHAGLRAWHDFARSMPALPGLNPGLHLSGPNPPGLYLCGSHVCGDTGDFAEHLRTIEAWGATVRPPSTGQLGPEVGGPVRLGADTLVAQLPEEGWVDVPVMVDALLTAARRDGAVLHLGREIVGMDVTASGPLITLADGGQLAVEAVVNAAGPRSDTVARLVGRRLPLAPSRGLLVDLDITGCPVRPAMVETPQATVRPAGPARVQARADAIDAELNSSDGELAPDAVASWARQVARVVGQVLPSLSRATVVGHRVGIRSMPADGYPSVGAVRDLPGYYEVVSHSGVTLGALLGHLLAEELLTGTRDPLLTPYTPDRFTSAGVRPIVN</sequence>
<evidence type="ECO:0000256" key="1">
    <source>
        <dbReference type="ARBA" id="ARBA00023002"/>
    </source>
</evidence>
<dbReference type="Gene3D" id="3.50.50.60">
    <property type="entry name" value="FAD/NAD(P)-binding domain"/>
    <property type="match status" value="1"/>
</dbReference>
<gene>
    <name evidence="3" type="ORF">FHR34_006666</name>
</gene>
<dbReference type="GO" id="GO:0016491">
    <property type="term" value="F:oxidoreductase activity"/>
    <property type="evidence" value="ECO:0007669"/>
    <property type="project" value="UniProtKB-KW"/>
</dbReference>
<organism evidence="3 4">
    <name type="scientific">Kitasatospora kifunensis</name>
    <name type="common">Streptomyces kifunensis</name>
    <dbReference type="NCBI Taxonomy" id="58351"/>
    <lineage>
        <taxon>Bacteria</taxon>
        <taxon>Bacillati</taxon>
        <taxon>Actinomycetota</taxon>
        <taxon>Actinomycetes</taxon>
        <taxon>Kitasatosporales</taxon>
        <taxon>Streptomycetaceae</taxon>
        <taxon>Kitasatospora</taxon>
    </lineage>
</organism>
<dbReference type="PANTHER" id="PTHR13847:SF289">
    <property type="entry name" value="GLYCINE OXIDASE"/>
    <property type="match status" value="1"/>
</dbReference>
<dbReference type="InterPro" id="IPR036188">
    <property type="entry name" value="FAD/NAD-bd_sf"/>
</dbReference>
<name>A0A7W7VYI7_KITKI</name>
<dbReference type="Pfam" id="PF01266">
    <property type="entry name" value="DAO"/>
    <property type="match status" value="1"/>
</dbReference>
<dbReference type="AlphaFoldDB" id="A0A7W7VYI7"/>
<evidence type="ECO:0000313" key="4">
    <source>
        <dbReference type="Proteomes" id="UP000540506"/>
    </source>
</evidence>
<dbReference type="PANTHER" id="PTHR13847">
    <property type="entry name" value="SARCOSINE DEHYDROGENASE-RELATED"/>
    <property type="match status" value="1"/>
</dbReference>
<feature type="domain" description="FAD dependent oxidoreductase" evidence="2">
    <location>
        <begin position="8"/>
        <end position="364"/>
    </location>
</feature>
<proteinExistence type="predicted"/>
<reference evidence="3 4" key="1">
    <citation type="submission" date="2020-08" db="EMBL/GenBank/DDBJ databases">
        <title>Sequencing the genomes of 1000 actinobacteria strains.</title>
        <authorList>
            <person name="Klenk H.-P."/>
        </authorList>
    </citation>
    <scope>NUCLEOTIDE SEQUENCE [LARGE SCALE GENOMIC DNA]</scope>
    <source>
        <strain evidence="3 4">DSM 41654</strain>
    </source>
</reference>
<dbReference type="EMBL" id="JACHJV010000002">
    <property type="protein sequence ID" value="MBB4927571.1"/>
    <property type="molecule type" value="Genomic_DNA"/>
</dbReference>
<evidence type="ECO:0000259" key="2">
    <source>
        <dbReference type="Pfam" id="PF01266"/>
    </source>
</evidence>
<evidence type="ECO:0000313" key="3">
    <source>
        <dbReference type="EMBL" id="MBB4927571.1"/>
    </source>
</evidence>
<dbReference type="Proteomes" id="UP000540506">
    <property type="component" value="Unassembled WGS sequence"/>
</dbReference>
<dbReference type="RefSeq" id="WP_184944015.1">
    <property type="nucleotide sequence ID" value="NZ_JACHJV010000002.1"/>
</dbReference>
<keyword evidence="1" id="KW-0560">Oxidoreductase</keyword>
<dbReference type="GO" id="GO:0005737">
    <property type="term" value="C:cytoplasm"/>
    <property type="evidence" value="ECO:0007669"/>
    <property type="project" value="TreeGrafter"/>
</dbReference>
<dbReference type="Gene3D" id="3.30.9.10">
    <property type="entry name" value="D-Amino Acid Oxidase, subunit A, domain 2"/>
    <property type="match status" value="1"/>
</dbReference>
<protein>
    <submittedName>
        <fullName evidence="3">Glycine/D-amino acid oxidase-like deaminating enzyme</fullName>
    </submittedName>
</protein>
<comment type="caution">
    <text evidence="3">The sequence shown here is derived from an EMBL/GenBank/DDBJ whole genome shotgun (WGS) entry which is preliminary data.</text>
</comment>
<keyword evidence="4" id="KW-1185">Reference proteome</keyword>